<dbReference type="CDD" id="cd04686">
    <property type="entry name" value="NUDIX_Hydrolase"/>
    <property type="match status" value="1"/>
</dbReference>
<dbReference type="RefSeq" id="WP_093727531.1">
    <property type="nucleotide sequence ID" value="NZ_FMZB01000006.1"/>
</dbReference>
<dbReference type="Pfam" id="PF00293">
    <property type="entry name" value="NUDIX"/>
    <property type="match status" value="1"/>
</dbReference>
<protein>
    <submittedName>
        <fullName evidence="4">ADP-ribose pyrophosphatase YjhB, NUDIX family</fullName>
    </submittedName>
</protein>
<sequence>MIHYHHAFGVYAVIQKDGNLLVIHKSRGPYTNRYDLPGGSPENGEGLLEAVIREVKEETGLIAEVTKQIGVVDFKLPWQWKHFTDVHHTAVFYTGEVTGTLEVPKQFAGQDALAAEWVPIEKLFSKNSSPLVMQAIKWQSSFEMPLETVVYPDWEIRKKSYLQGDRSIR</sequence>
<accession>A0A1G6RSS2</accession>
<organism evidence="4 5">
    <name type="scientific">Terribacillus halophilus</name>
    <dbReference type="NCBI Taxonomy" id="361279"/>
    <lineage>
        <taxon>Bacteria</taxon>
        <taxon>Bacillati</taxon>
        <taxon>Bacillota</taxon>
        <taxon>Bacilli</taxon>
        <taxon>Bacillales</taxon>
        <taxon>Bacillaceae</taxon>
        <taxon>Terribacillus</taxon>
    </lineage>
</organism>
<name>A0A1G6RSS2_9BACI</name>
<dbReference type="PROSITE" id="PS51462">
    <property type="entry name" value="NUDIX"/>
    <property type="match status" value="1"/>
</dbReference>
<dbReference type="InterPro" id="IPR000086">
    <property type="entry name" value="NUDIX_hydrolase_dom"/>
</dbReference>
<dbReference type="GO" id="GO:0016787">
    <property type="term" value="F:hydrolase activity"/>
    <property type="evidence" value="ECO:0007669"/>
    <property type="project" value="UniProtKB-KW"/>
</dbReference>
<dbReference type="Proteomes" id="UP000198666">
    <property type="component" value="Unassembled WGS sequence"/>
</dbReference>
<dbReference type="STRING" id="361279.SAMN05421663_106159"/>
<proteinExistence type="inferred from homology"/>
<dbReference type="PANTHER" id="PTHR43736">
    <property type="entry name" value="ADP-RIBOSE PYROPHOSPHATASE"/>
    <property type="match status" value="1"/>
</dbReference>
<dbReference type="AlphaFoldDB" id="A0A1G6RSS2"/>
<evidence type="ECO:0000313" key="5">
    <source>
        <dbReference type="Proteomes" id="UP000198666"/>
    </source>
</evidence>
<dbReference type="InterPro" id="IPR020084">
    <property type="entry name" value="NUDIX_hydrolase_CS"/>
</dbReference>
<reference evidence="5" key="1">
    <citation type="submission" date="2016-10" db="EMBL/GenBank/DDBJ databases">
        <authorList>
            <person name="Varghese N."/>
            <person name="Submissions S."/>
        </authorList>
    </citation>
    <scope>NUCLEOTIDE SEQUENCE [LARGE SCALE GENOMIC DNA]</scope>
    <source>
        <strain evidence="5">DSM 21620</strain>
    </source>
</reference>
<dbReference type="PROSITE" id="PS00893">
    <property type="entry name" value="NUDIX_BOX"/>
    <property type="match status" value="1"/>
</dbReference>
<evidence type="ECO:0000256" key="1">
    <source>
        <dbReference type="ARBA" id="ARBA00005582"/>
    </source>
</evidence>
<keyword evidence="2" id="KW-0378">Hydrolase</keyword>
<dbReference type="OrthoDB" id="369191at2"/>
<dbReference type="EMBL" id="FMZB01000006">
    <property type="protein sequence ID" value="SDD07005.1"/>
    <property type="molecule type" value="Genomic_DNA"/>
</dbReference>
<evidence type="ECO:0000313" key="4">
    <source>
        <dbReference type="EMBL" id="SDD07005.1"/>
    </source>
</evidence>
<evidence type="ECO:0000259" key="3">
    <source>
        <dbReference type="PROSITE" id="PS51462"/>
    </source>
</evidence>
<dbReference type="InterPro" id="IPR015797">
    <property type="entry name" value="NUDIX_hydrolase-like_dom_sf"/>
</dbReference>
<feature type="domain" description="Nudix hydrolase" evidence="3">
    <location>
        <begin position="3"/>
        <end position="146"/>
    </location>
</feature>
<comment type="similarity">
    <text evidence="1">Belongs to the Nudix hydrolase family.</text>
</comment>
<gene>
    <name evidence="4" type="ORF">SAMN05421663_106159</name>
</gene>
<dbReference type="PANTHER" id="PTHR43736:SF1">
    <property type="entry name" value="DIHYDRONEOPTERIN TRIPHOSPHATE DIPHOSPHATASE"/>
    <property type="match status" value="1"/>
</dbReference>
<dbReference type="Gene3D" id="3.90.79.10">
    <property type="entry name" value="Nucleoside Triphosphate Pyrophosphohydrolase"/>
    <property type="match status" value="1"/>
</dbReference>
<evidence type="ECO:0000256" key="2">
    <source>
        <dbReference type="ARBA" id="ARBA00022801"/>
    </source>
</evidence>
<dbReference type="SUPFAM" id="SSF55811">
    <property type="entry name" value="Nudix"/>
    <property type="match status" value="1"/>
</dbReference>
<keyword evidence="5" id="KW-1185">Reference proteome</keyword>